<dbReference type="InterPro" id="IPR025164">
    <property type="entry name" value="Toastrack_DUF4097"/>
</dbReference>
<dbReference type="Pfam" id="PF13349">
    <property type="entry name" value="DUF4097"/>
    <property type="match status" value="1"/>
</dbReference>
<accession>A0A318TVI9</accession>
<evidence type="ECO:0000259" key="1">
    <source>
        <dbReference type="Pfam" id="PF13349"/>
    </source>
</evidence>
<comment type="caution">
    <text evidence="2">The sequence shown here is derived from an EMBL/GenBank/DDBJ whole genome shotgun (WGS) entry which is preliminary data.</text>
</comment>
<dbReference type="AlphaFoldDB" id="A0A318TVI9"/>
<feature type="domain" description="DUF4097" evidence="1">
    <location>
        <begin position="84"/>
        <end position="315"/>
    </location>
</feature>
<sequence length="349" mass="39479">MSEEKFLKELEKELFLLKEDERKDILRDFKEYFANGRAEGKKEEEIVESFGPIHDLAMELLAAYSEEEFVSHVEMTPAIETGFDNVDIKADKANISIVPSEGDKPIINVKDQDGKTKATMEVVNNTLKIRVKREDSIMSFFFIHLSMGLKTIDVSIQLPQKLYDQMKVESDNGKIEIESQQAKHMKFKTDHGKIHLKSLLASTLKAKTDNGRIVLDHSNFTNVIATTDNGRICVDHSRSEKFELSTDNGRIELNEVSGEIWATTDNGRIEGYIPQVTKPLQWKTDNGSIVLKTDEVLNNVTLSVKSDFGRISVYGEKGKKFQFGDGTIPIRFKTDNGRITVETAVLQEV</sequence>
<evidence type="ECO:0000313" key="3">
    <source>
        <dbReference type="Proteomes" id="UP000247416"/>
    </source>
</evidence>
<gene>
    <name evidence="2" type="ORF">BJ095_101112</name>
</gene>
<dbReference type="Gene3D" id="2.160.20.120">
    <property type="match status" value="1"/>
</dbReference>
<protein>
    <submittedName>
        <fullName evidence="2">Uncharacterized protein DUF1700</fullName>
    </submittedName>
</protein>
<keyword evidence="3" id="KW-1185">Reference proteome</keyword>
<dbReference type="OrthoDB" id="9804829at2"/>
<dbReference type="Pfam" id="PF22564">
    <property type="entry name" value="HAAS"/>
    <property type="match status" value="1"/>
</dbReference>
<organism evidence="2 3">
    <name type="scientific">Ureibacillus chungkukjangi</name>
    <dbReference type="NCBI Taxonomy" id="1202712"/>
    <lineage>
        <taxon>Bacteria</taxon>
        <taxon>Bacillati</taxon>
        <taxon>Bacillota</taxon>
        <taxon>Bacilli</taxon>
        <taxon>Bacillales</taxon>
        <taxon>Caryophanaceae</taxon>
        <taxon>Ureibacillus</taxon>
    </lineage>
</organism>
<name>A0A318TVI9_9BACL</name>
<dbReference type="Proteomes" id="UP000247416">
    <property type="component" value="Unassembled WGS sequence"/>
</dbReference>
<dbReference type="PANTHER" id="PTHR34094:SF1">
    <property type="entry name" value="PROTEIN FAM185A"/>
    <property type="match status" value="1"/>
</dbReference>
<dbReference type="RefSeq" id="WP_107934636.1">
    <property type="nucleotide sequence ID" value="NZ_PYWJ01000010.1"/>
</dbReference>
<reference evidence="2 3" key="1">
    <citation type="submission" date="2018-06" db="EMBL/GenBank/DDBJ databases">
        <title>Genomic Encyclopedia of Archaeal and Bacterial Type Strains, Phase II (KMG-II): from individual species to whole genera.</title>
        <authorList>
            <person name="Goeker M."/>
        </authorList>
    </citation>
    <scope>NUCLEOTIDE SEQUENCE [LARGE SCALE GENOMIC DNA]</scope>
    <source>
        <strain evidence="2 3">KACC 16626</strain>
    </source>
</reference>
<evidence type="ECO:0000313" key="2">
    <source>
        <dbReference type="EMBL" id="PYF08891.1"/>
    </source>
</evidence>
<dbReference type="EMBL" id="QJTJ01000001">
    <property type="protein sequence ID" value="PYF08891.1"/>
    <property type="molecule type" value="Genomic_DNA"/>
</dbReference>
<proteinExistence type="predicted"/>
<dbReference type="PANTHER" id="PTHR34094">
    <property type="match status" value="1"/>
</dbReference>